<dbReference type="Proteomes" id="UP000295416">
    <property type="component" value="Unassembled WGS sequence"/>
</dbReference>
<gene>
    <name evidence="1" type="ORF">EV207_11868</name>
</gene>
<name>A0A4R2NY19_9BACL</name>
<comment type="caution">
    <text evidence="1">The sequence shown here is derived from an EMBL/GenBank/DDBJ whole genome shotgun (WGS) entry which is preliminary data.</text>
</comment>
<protein>
    <submittedName>
        <fullName evidence="1">Uncharacterized protein</fullName>
    </submittedName>
</protein>
<reference evidence="1 2" key="1">
    <citation type="submission" date="2019-03" db="EMBL/GenBank/DDBJ databases">
        <title>Genomic Encyclopedia of Type Strains, Phase IV (KMG-IV): sequencing the most valuable type-strain genomes for metagenomic binning, comparative biology and taxonomic classification.</title>
        <authorList>
            <person name="Goeker M."/>
        </authorList>
    </citation>
    <scope>NUCLEOTIDE SEQUENCE [LARGE SCALE GENOMIC DNA]</scope>
    <source>
        <strain evidence="1 2">DSM 19377</strain>
    </source>
</reference>
<evidence type="ECO:0000313" key="2">
    <source>
        <dbReference type="Proteomes" id="UP000295416"/>
    </source>
</evidence>
<dbReference type="EMBL" id="SLXK01000018">
    <property type="protein sequence ID" value="TCP27090.1"/>
    <property type="molecule type" value="Genomic_DNA"/>
</dbReference>
<proteinExistence type="predicted"/>
<accession>A0A4R2NY19</accession>
<dbReference type="AlphaFoldDB" id="A0A4R2NY19"/>
<evidence type="ECO:0000313" key="1">
    <source>
        <dbReference type="EMBL" id="TCP27090.1"/>
    </source>
</evidence>
<organism evidence="1 2">
    <name type="scientific">Scopulibacillus darangshiensis</name>
    <dbReference type="NCBI Taxonomy" id="442528"/>
    <lineage>
        <taxon>Bacteria</taxon>
        <taxon>Bacillati</taxon>
        <taxon>Bacillota</taxon>
        <taxon>Bacilli</taxon>
        <taxon>Bacillales</taxon>
        <taxon>Sporolactobacillaceae</taxon>
        <taxon>Scopulibacillus</taxon>
    </lineage>
</organism>
<keyword evidence="2" id="KW-1185">Reference proteome</keyword>
<dbReference type="RefSeq" id="WP_132746565.1">
    <property type="nucleotide sequence ID" value="NZ_SLXK01000018.1"/>
</dbReference>
<sequence>MLQIKLGEHGQMDVDIIEIVKHDGRMIDFYYKDFNEPDYISNYWITLQFVDSNWSVTHFCVYHSNERIYKDVQGLFSSAVLEPLKNELLSYIDSKGRKIKSPKVS</sequence>